<protein>
    <submittedName>
        <fullName evidence="3">Uncharacterized protein MANES_02G084200</fullName>
    </submittedName>
</protein>
<proteinExistence type="predicted"/>
<dbReference type="AlphaFoldDB" id="A0A2P2JNG7"/>
<evidence type="ECO:0000256" key="1">
    <source>
        <dbReference type="SAM" id="MobiDB-lite"/>
    </source>
</evidence>
<reference evidence="3" key="1">
    <citation type="submission" date="2018-02" db="EMBL/GenBank/DDBJ databases">
        <title>Rhizophora mucronata_Transcriptome.</title>
        <authorList>
            <person name="Meera S.P."/>
            <person name="Sreeshan A."/>
            <person name="Augustine A."/>
        </authorList>
    </citation>
    <scope>NUCLEOTIDE SEQUENCE</scope>
    <source>
        <tissue evidence="3">Leaf</tissue>
    </source>
</reference>
<sequence length="313" mass="35537">MTDDTITVPNGLASKDNDQPAEESFYDDVDQQQQENETKLKHKIEALEQDKALLSHDNRQFKDQVARLTAEIDSLKSDEADLKVRLQVMEQHKEQSEESKRALEAIAARAADLETDVSRLQHDLISAMTEGEEANAEVSQLKKALAEKESKLEETQKERVETDRKLRDLERKVGVLEVREMEEKSKKVRIEEEMREKVAEKEREIVGYKTRNEELEKQVVKREVLEAKLRESEEKAREMEAKMLELQQQVEEAGDLIGGMKGKTVQSLNGIEVESTEKGLNGLNAQWPVLAVGSTCAIAVTAAVVYVCYAKRN</sequence>
<keyword evidence="2" id="KW-0812">Transmembrane</keyword>
<keyword evidence="2" id="KW-1133">Transmembrane helix</keyword>
<dbReference type="EMBL" id="GGEC01014527">
    <property type="protein sequence ID" value="MBW95010.1"/>
    <property type="molecule type" value="Transcribed_RNA"/>
</dbReference>
<name>A0A2P2JNG7_RHIMU</name>
<evidence type="ECO:0000256" key="2">
    <source>
        <dbReference type="SAM" id="Phobius"/>
    </source>
</evidence>
<dbReference type="EMBL" id="GGEC01014526">
    <property type="protein sequence ID" value="MBW95009.1"/>
    <property type="molecule type" value="Transcribed_RNA"/>
</dbReference>
<dbReference type="Gene3D" id="1.10.287.1490">
    <property type="match status" value="1"/>
</dbReference>
<evidence type="ECO:0000313" key="3">
    <source>
        <dbReference type="EMBL" id="MBW95010.1"/>
    </source>
</evidence>
<feature type="compositionally biased region" description="Acidic residues" evidence="1">
    <location>
        <begin position="19"/>
        <end position="30"/>
    </location>
</feature>
<keyword evidence="2" id="KW-0472">Membrane</keyword>
<feature type="transmembrane region" description="Helical" evidence="2">
    <location>
        <begin position="287"/>
        <end position="309"/>
    </location>
</feature>
<feature type="region of interest" description="Disordered" evidence="1">
    <location>
        <begin position="1"/>
        <end position="37"/>
    </location>
</feature>
<organism evidence="3">
    <name type="scientific">Rhizophora mucronata</name>
    <name type="common">Asiatic mangrove</name>
    <dbReference type="NCBI Taxonomy" id="61149"/>
    <lineage>
        <taxon>Eukaryota</taxon>
        <taxon>Viridiplantae</taxon>
        <taxon>Streptophyta</taxon>
        <taxon>Embryophyta</taxon>
        <taxon>Tracheophyta</taxon>
        <taxon>Spermatophyta</taxon>
        <taxon>Magnoliopsida</taxon>
        <taxon>eudicotyledons</taxon>
        <taxon>Gunneridae</taxon>
        <taxon>Pentapetalae</taxon>
        <taxon>rosids</taxon>
        <taxon>fabids</taxon>
        <taxon>Malpighiales</taxon>
        <taxon>Rhizophoraceae</taxon>
        <taxon>Rhizophora</taxon>
    </lineage>
</organism>
<accession>A0A2P2JNG7</accession>